<dbReference type="Gene3D" id="2.60.120.260">
    <property type="entry name" value="Galactose-binding domain-like"/>
    <property type="match status" value="1"/>
</dbReference>
<dbReference type="InterPro" id="IPR008979">
    <property type="entry name" value="Galactose-bd-like_sf"/>
</dbReference>
<evidence type="ECO:0000256" key="1">
    <source>
        <dbReference type="ARBA" id="ARBA00022801"/>
    </source>
</evidence>
<evidence type="ECO:0000313" key="4">
    <source>
        <dbReference type="Proteomes" id="UP000036270"/>
    </source>
</evidence>
<protein>
    <recommendedName>
        <fullName evidence="2">CBM-cenC domain-containing protein</fullName>
    </recommendedName>
</protein>
<name>A0A0J5P856_9PAST</name>
<dbReference type="Pfam" id="PF02018">
    <property type="entry name" value="CBM_4_9"/>
    <property type="match status" value="1"/>
</dbReference>
<evidence type="ECO:0000259" key="2">
    <source>
        <dbReference type="Pfam" id="PF02018"/>
    </source>
</evidence>
<keyword evidence="1" id="KW-0378">Hydrolase</keyword>
<proteinExistence type="predicted"/>
<keyword evidence="4" id="KW-1185">Reference proteome</keyword>
<feature type="non-terminal residue" evidence="3">
    <location>
        <position position="433"/>
    </location>
</feature>
<dbReference type="SUPFAM" id="SSF49785">
    <property type="entry name" value="Galactose-binding domain-like"/>
    <property type="match status" value="1"/>
</dbReference>
<evidence type="ECO:0000313" key="3">
    <source>
        <dbReference type="EMBL" id="KMK51950.1"/>
    </source>
</evidence>
<dbReference type="Pfam" id="PF22337">
    <property type="entry name" value="Phage_fiber_rpt"/>
    <property type="match status" value="1"/>
</dbReference>
<dbReference type="RefSeq" id="WP_047976417.1">
    <property type="nucleotide sequence ID" value="NZ_JWIZ01000018.1"/>
</dbReference>
<dbReference type="InterPro" id="IPR003305">
    <property type="entry name" value="CenC_carb-bd"/>
</dbReference>
<dbReference type="GO" id="GO:0016798">
    <property type="term" value="F:hydrolase activity, acting on glycosyl bonds"/>
    <property type="evidence" value="ECO:0007669"/>
    <property type="project" value="InterPro"/>
</dbReference>
<dbReference type="InterPro" id="IPR054500">
    <property type="entry name" value="Phage_fiber_rpt"/>
</dbReference>
<feature type="domain" description="CBM-cenC" evidence="2">
    <location>
        <begin position="176"/>
        <end position="290"/>
    </location>
</feature>
<dbReference type="AlphaFoldDB" id="A0A0J5P856"/>
<dbReference type="Proteomes" id="UP000036270">
    <property type="component" value="Unassembled WGS sequence"/>
</dbReference>
<organism evidence="3 4">
    <name type="scientific">Muribacter muris</name>
    <dbReference type="NCBI Taxonomy" id="67855"/>
    <lineage>
        <taxon>Bacteria</taxon>
        <taxon>Pseudomonadati</taxon>
        <taxon>Pseudomonadota</taxon>
        <taxon>Gammaproteobacteria</taxon>
        <taxon>Pasteurellales</taxon>
        <taxon>Pasteurellaceae</taxon>
        <taxon>Muribacter</taxon>
    </lineage>
</organism>
<reference evidence="3 4" key="1">
    <citation type="submission" date="2014-12" db="EMBL/GenBank/DDBJ databases">
        <title>Reclassification of Actinobacillus muris as Muribacter muris.</title>
        <authorList>
            <person name="Christensen H."/>
            <person name="Nicklas W."/>
            <person name="Bisgaard M."/>
        </authorList>
    </citation>
    <scope>NUCLEOTIDE SEQUENCE [LARGE SCALE GENOMIC DNA]</scope>
    <source>
        <strain evidence="3 4">Ackerman80-443D</strain>
    </source>
</reference>
<comment type="caution">
    <text evidence="3">The sequence shown here is derived from an EMBL/GenBank/DDBJ whole genome shotgun (WGS) entry which is preliminary data.</text>
</comment>
<sequence length="433" mass="48246">MAGLTEQSKWENEIYRIEENDPVHGGENGITNKPTKQLANRTQYLKKMLEAAGQKLNPKKLTATTRNAADTTGHTHEIDLASTTTKGLVQLTNDTGLESESLALTAKAGKKLAQDIARVQQLASAKYTERAATTYHAGTVQLNNTLTSTDTTQALTAAQGKALKDELDALSVGGRNYLRNGRFENALTHWQNWGDCTRLVETVDNKKWVRLMTDNLESYRGISQTVATFERNTRYTLSFKAYSRRENARLQLAVHQIPNNNPQVWSSPIAITTTPQTYVWSFTSADLDNKTGFHLMLGGVSEQPFDIYLTDIKFEKGHRRSDWSAAPEDVMDSVQDYVRTHYVAKTGDTMTGELTLSATQPMLRLQRPSGSGFYLGFPSTTSNTAVWYAQNHGTGLFLLGNQVMANKDFYVSIHKAYHEGIVLPARQVNLRSN</sequence>
<dbReference type="STRING" id="67855.RO21_03500"/>
<dbReference type="EMBL" id="JWIZ01000018">
    <property type="protein sequence ID" value="KMK51950.1"/>
    <property type="molecule type" value="Genomic_DNA"/>
</dbReference>
<accession>A0A0J5P856</accession>
<gene>
    <name evidence="3" type="ORF">RO21_03500</name>
</gene>